<dbReference type="AlphaFoldDB" id="A0A1H8Y8E8"/>
<dbReference type="OrthoDB" id="3822696at2"/>
<accession>A0A1H8Y8E8</accession>
<name>A0A1H8Y8E8_9PSEU</name>
<dbReference type="EMBL" id="FOEF01000012">
    <property type="protein sequence ID" value="SEP48425.1"/>
    <property type="molecule type" value="Genomic_DNA"/>
</dbReference>
<protein>
    <submittedName>
        <fullName evidence="1">Uncharacterized protein</fullName>
    </submittedName>
</protein>
<sequence length="212" mass="23663">MTNDDLTPSDGAVLIVLMAEARSVLNTELRSRYGINVEKDRRVKLNRLQLVHSEKSGNTYLHELDDKGWTRVHEDLDVSSPRARTISGALAALHGNLRDRVLPRTRCHNLTEMFSWEDIAASEPSTDLEARLRAAYTALAAKPTAWVSLTRLRPFFADVPDADVDEALRRLNRAPDVTLVPEENQKSLTDADRVAAIHLGGQDKHLLAIGLR</sequence>
<dbReference type="RefSeq" id="WP_091620723.1">
    <property type="nucleotide sequence ID" value="NZ_FOEF01000012.1"/>
</dbReference>
<keyword evidence="2" id="KW-1185">Reference proteome</keyword>
<organism evidence="1 2">
    <name type="scientific">Amycolatopsis saalfeldensis</name>
    <dbReference type="NCBI Taxonomy" id="394193"/>
    <lineage>
        <taxon>Bacteria</taxon>
        <taxon>Bacillati</taxon>
        <taxon>Actinomycetota</taxon>
        <taxon>Actinomycetes</taxon>
        <taxon>Pseudonocardiales</taxon>
        <taxon>Pseudonocardiaceae</taxon>
        <taxon>Amycolatopsis</taxon>
    </lineage>
</organism>
<dbReference type="Proteomes" id="UP000198582">
    <property type="component" value="Unassembled WGS sequence"/>
</dbReference>
<proteinExistence type="predicted"/>
<gene>
    <name evidence="1" type="ORF">SAMN04489732_11234</name>
</gene>
<dbReference type="STRING" id="394193.SAMN04489732_11234"/>
<evidence type="ECO:0000313" key="2">
    <source>
        <dbReference type="Proteomes" id="UP000198582"/>
    </source>
</evidence>
<evidence type="ECO:0000313" key="1">
    <source>
        <dbReference type="EMBL" id="SEP48425.1"/>
    </source>
</evidence>
<reference evidence="1 2" key="1">
    <citation type="submission" date="2016-10" db="EMBL/GenBank/DDBJ databases">
        <authorList>
            <person name="de Groot N.N."/>
        </authorList>
    </citation>
    <scope>NUCLEOTIDE SEQUENCE [LARGE SCALE GENOMIC DNA]</scope>
    <source>
        <strain evidence="1 2">DSM 44993</strain>
    </source>
</reference>